<comment type="catalytic activity">
    <reaction evidence="1">
        <text>D-glucarate = 5-dehydro-4-deoxy-D-glucarate + H2O</text>
        <dbReference type="Rhea" id="RHEA:14573"/>
        <dbReference type="ChEBI" id="CHEBI:15377"/>
        <dbReference type="ChEBI" id="CHEBI:30612"/>
        <dbReference type="ChEBI" id="CHEBI:42819"/>
        <dbReference type="EC" id="4.2.1.40"/>
    </reaction>
</comment>
<dbReference type="PANTHER" id="PTHR48080:SF4">
    <property type="entry name" value="GLUCARATE DEHYDRATASE"/>
    <property type="match status" value="1"/>
</dbReference>
<feature type="domain" description="Mandelate racemase/muconate lactonizing enzyme C-terminal" evidence="4">
    <location>
        <begin position="153"/>
        <end position="254"/>
    </location>
</feature>
<dbReference type="SUPFAM" id="SSF51604">
    <property type="entry name" value="Enolase C-terminal domain-like"/>
    <property type="match status" value="1"/>
</dbReference>
<name>A0A848H9I8_9BURK</name>
<evidence type="ECO:0000313" key="6">
    <source>
        <dbReference type="Proteomes" id="UP000541185"/>
    </source>
</evidence>
<sequence length="393" mass="43817">MSKINRVEIIDFEYEVRNLAAATEHTHNHVAYKKGAKMNMRKYAVVIQADDGSRGEYVTMWGGTRPALAQSIMLAPSLLGRDPAMREDIYDDFKRLLHHFDHMGYGPVDIALWDLEGKRMNASIQRMLGGYRKRLKTYASTFHGDTNGGLDSPEKFGEFAVQCREMGFQGYKIHGWFDGDKKAEAAIITACRKAVGAGMDLMYDGGCDLKTFADALYVGKACDDANFFWYEDPYRDTGVSSFAHKKLREMIKTPLLIGEHVRGLEPKADFIMAGGTDFVRVDPEYDMGITGAIKTARMAEAFGLDVEIHAVGPAHRHVMGAIRNSNWYELALVGPDCPNVVPPVYTCGYSDQIDCIDKDGTVGVPEGPGLGVSYDWDFINEHAKARHVFETKK</sequence>
<dbReference type="InterPro" id="IPR029065">
    <property type="entry name" value="Enolase_C-like"/>
</dbReference>
<dbReference type="InterPro" id="IPR036849">
    <property type="entry name" value="Enolase-like_C_sf"/>
</dbReference>
<dbReference type="InterPro" id="IPR034593">
    <property type="entry name" value="DgoD-like"/>
</dbReference>
<proteinExistence type="predicted"/>
<comment type="caution">
    <text evidence="5">The sequence shown here is derived from an EMBL/GenBank/DDBJ whole genome shotgun (WGS) entry which is preliminary data.</text>
</comment>
<protein>
    <recommendedName>
        <fullName evidence="3">glucarate dehydratase</fullName>
        <ecNumber evidence="3">4.2.1.40</ecNumber>
    </recommendedName>
</protein>
<evidence type="ECO:0000256" key="2">
    <source>
        <dbReference type="ARBA" id="ARBA00005183"/>
    </source>
</evidence>
<keyword evidence="6" id="KW-1185">Reference proteome</keyword>
<dbReference type="Pfam" id="PF13378">
    <property type="entry name" value="MR_MLE_C"/>
    <property type="match status" value="1"/>
</dbReference>
<dbReference type="InterPro" id="IPR013341">
    <property type="entry name" value="Mandelate_racemase_N_dom"/>
</dbReference>
<evidence type="ECO:0000256" key="3">
    <source>
        <dbReference type="ARBA" id="ARBA00011973"/>
    </source>
</evidence>
<dbReference type="EC" id="4.2.1.40" evidence="3"/>
<reference evidence="5 6" key="1">
    <citation type="submission" date="2020-04" db="EMBL/GenBank/DDBJ databases">
        <title>Ramlibacter sp. G-1-2-2 isolated from soil.</title>
        <authorList>
            <person name="Dahal R.H."/>
        </authorList>
    </citation>
    <scope>NUCLEOTIDE SEQUENCE [LARGE SCALE GENOMIC DNA]</scope>
    <source>
        <strain evidence="5 6">G-1-2-2</strain>
    </source>
</reference>
<dbReference type="RefSeq" id="WP_169420450.1">
    <property type="nucleotide sequence ID" value="NZ_JABBFX010000002.1"/>
</dbReference>
<dbReference type="InterPro" id="IPR013342">
    <property type="entry name" value="Mandelate_racemase_C"/>
</dbReference>
<organism evidence="5 6">
    <name type="scientific">Ramlibacter agri</name>
    <dbReference type="NCBI Taxonomy" id="2728837"/>
    <lineage>
        <taxon>Bacteria</taxon>
        <taxon>Pseudomonadati</taxon>
        <taxon>Pseudomonadota</taxon>
        <taxon>Betaproteobacteria</taxon>
        <taxon>Burkholderiales</taxon>
        <taxon>Comamonadaceae</taxon>
        <taxon>Ramlibacter</taxon>
    </lineage>
</organism>
<dbReference type="EMBL" id="JABBFX010000002">
    <property type="protein sequence ID" value="NML46169.1"/>
    <property type="molecule type" value="Genomic_DNA"/>
</dbReference>
<dbReference type="GO" id="GO:0008872">
    <property type="term" value="F:glucarate dehydratase activity"/>
    <property type="evidence" value="ECO:0007669"/>
    <property type="project" value="UniProtKB-EC"/>
</dbReference>
<dbReference type="Proteomes" id="UP000541185">
    <property type="component" value="Unassembled WGS sequence"/>
</dbReference>
<dbReference type="InterPro" id="IPR029017">
    <property type="entry name" value="Enolase-like_N"/>
</dbReference>
<dbReference type="PANTHER" id="PTHR48080">
    <property type="entry name" value="D-GALACTONATE DEHYDRATASE-RELATED"/>
    <property type="match status" value="1"/>
</dbReference>
<dbReference type="Gene3D" id="3.20.20.120">
    <property type="entry name" value="Enolase-like C-terminal domain"/>
    <property type="match status" value="1"/>
</dbReference>
<gene>
    <name evidence="5" type="ORF">HHL11_20645</name>
</gene>
<comment type="pathway">
    <text evidence="2">Carbohydrate acid metabolism; D-glucarate degradation; 2,5-dioxopentanoate from D-glucarate: step 1/2.</text>
</comment>
<evidence type="ECO:0000313" key="5">
    <source>
        <dbReference type="EMBL" id="NML46169.1"/>
    </source>
</evidence>
<evidence type="ECO:0000256" key="1">
    <source>
        <dbReference type="ARBA" id="ARBA00001426"/>
    </source>
</evidence>
<dbReference type="Gene3D" id="3.30.390.10">
    <property type="entry name" value="Enolase-like, N-terminal domain"/>
    <property type="match status" value="1"/>
</dbReference>
<dbReference type="SUPFAM" id="SSF54826">
    <property type="entry name" value="Enolase N-terminal domain-like"/>
    <property type="match status" value="1"/>
</dbReference>
<dbReference type="Pfam" id="PF02746">
    <property type="entry name" value="MR_MLE_N"/>
    <property type="match status" value="1"/>
</dbReference>
<dbReference type="SFLD" id="SFLDS00001">
    <property type="entry name" value="Enolase"/>
    <property type="match status" value="1"/>
</dbReference>
<dbReference type="SMART" id="SM00922">
    <property type="entry name" value="MR_MLE"/>
    <property type="match status" value="1"/>
</dbReference>
<accession>A0A848H9I8</accession>
<dbReference type="AlphaFoldDB" id="A0A848H9I8"/>
<evidence type="ECO:0000259" key="4">
    <source>
        <dbReference type="SMART" id="SM00922"/>
    </source>
</evidence>